<dbReference type="SUPFAM" id="SSF109854">
    <property type="entry name" value="DinB/YfiT-like putative metalloenzymes"/>
    <property type="match status" value="1"/>
</dbReference>
<dbReference type="RefSeq" id="WP_093534180.1">
    <property type="nucleotide sequence ID" value="NZ_FOXU01000001.1"/>
</dbReference>
<dbReference type="STRING" id="126156.SAMN05421670_0678"/>
<dbReference type="OrthoDB" id="5464839at2"/>
<reference evidence="3" key="1">
    <citation type="submission" date="2016-10" db="EMBL/GenBank/DDBJ databases">
        <authorList>
            <person name="Varghese N."/>
            <person name="Submissions S."/>
        </authorList>
    </citation>
    <scope>NUCLEOTIDE SEQUENCE [LARGE SCALE GENOMIC DNA]</scope>
    <source>
        <strain evidence="3">DSM 11706</strain>
    </source>
</reference>
<accession>A0A1I5V5J3</accession>
<dbReference type="InterPro" id="IPR024775">
    <property type="entry name" value="DinB-like"/>
</dbReference>
<sequence>MFIEKINEIRKNLFKQIDSLTNEQFNEKPDKDSWSPKEIVDHLVKMEKTIITGIQQELANPISPKAKKKPIKLSTLRIVKVKAPSYTVPSSDYKRTEEMKSQLHQVRMELLALYKSNNSTVLEEKSLKHPIFGQVPLIQWFEFTGLHEKRHAKQLEKTIEKIKGH</sequence>
<evidence type="ECO:0000259" key="1">
    <source>
        <dbReference type="Pfam" id="PF12867"/>
    </source>
</evidence>
<feature type="domain" description="DinB-like" evidence="1">
    <location>
        <begin position="8"/>
        <end position="155"/>
    </location>
</feature>
<dbReference type="Proteomes" id="UP000198734">
    <property type="component" value="Unassembled WGS sequence"/>
</dbReference>
<protein>
    <submittedName>
        <fullName evidence="2">DinB superfamily protein</fullName>
    </submittedName>
</protein>
<proteinExistence type="predicted"/>
<keyword evidence="3" id="KW-1185">Reference proteome</keyword>
<dbReference type="Pfam" id="PF12867">
    <property type="entry name" value="DinB_2"/>
    <property type="match status" value="1"/>
</dbReference>
<gene>
    <name evidence="2" type="ORF">SAMN05421670_0678</name>
</gene>
<dbReference type="AlphaFoldDB" id="A0A1I5V5J3"/>
<evidence type="ECO:0000313" key="2">
    <source>
        <dbReference type="EMBL" id="SFQ02730.1"/>
    </source>
</evidence>
<organism evidence="2 3">
    <name type="scientific">Psychrobacillus psychrotolerans</name>
    <dbReference type="NCBI Taxonomy" id="126156"/>
    <lineage>
        <taxon>Bacteria</taxon>
        <taxon>Bacillati</taxon>
        <taxon>Bacillota</taxon>
        <taxon>Bacilli</taxon>
        <taxon>Bacillales</taxon>
        <taxon>Bacillaceae</taxon>
        <taxon>Psychrobacillus</taxon>
    </lineage>
</organism>
<dbReference type="Gene3D" id="1.20.120.450">
    <property type="entry name" value="dinb family like domain"/>
    <property type="match status" value="1"/>
</dbReference>
<evidence type="ECO:0000313" key="3">
    <source>
        <dbReference type="Proteomes" id="UP000198734"/>
    </source>
</evidence>
<dbReference type="InterPro" id="IPR034660">
    <property type="entry name" value="DinB/YfiT-like"/>
</dbReference>
<dbReference type="EMBL" id="FOXU01000001">
    <property type="protein sequence ID" value="SFQ02730.1"/>
    <property type="molecule type" value="Genomic_DNA"/>
</dbReference>
<name>A0A1I5V5J3_9BACI</name>